<dbReference type="EMBL" id="BMPG01000003">
    <property type="protein sequence ID" value="GGL65073.1"/>
    <property type="molecule type" value="Genomic_DNA"/>
</dbReference>
<name>A0A830F5J3_9EURY</name>
<evidence type="ECO:0000313" key="2">
    <source>
        <dbReference type="EMBL" id="GGL65073.1"/>
    </source>
</evidence>
<reference evidence="2" key="1">
    <citation type="journal article" date="2014" name="Int. J. Syst. Evol. Microbiol.">
        <title>Complete genome sequence of Corynebacterium casei LMG S-19264T (=DSM 44701T), isolated from a smear-ripened cheese.</title>
        <authorList>
            <consortium name="US DOE Joint Genome Institute (JGI-PGF)"/>
            <person name="Walter F."/>
            <person name="Albersmeier A."/>
            <person name="Kalinowski J."/>
            <person name="Ruckert C."/>
        </authorList>
    </citation>
    <scope>NUCLEOTIDE SEQUENCE</scope>
    <source>
        <strain evidence="2">JCM 19596</strain>
    </source>
</reference>
<sequence length="65" mass="7237">MKSNADILLTDARGEIPKQAFTGEQSGLFGKKYLAGPPVSDRLKEGEQIHSLPRQPFQRSDDRIP</sequence>
<protein>
    <submittedName>
        <fullName evidence="2">Uncharacterized protein</fullName>
    </submittedName>
</protein>
<dbReference type="AlphaFoldDB" id="A0A830F5J3"/>
<feature type="region of interest" description="Disordered" evidence="1">
    <location>
        <begin position="27"/>
        <end position="65"/>
    </location>
</feature>
<gene>
    <name evidence="2" type="ORF">GCM10009039_23790</name>
</gene>
<dbReference type="Proteomes" id="UP000607197">
    <property type="component" value="Unassembled WGS sequence"/>
</dbReference>
<proteinExistence type="predicted"/>
<keyword evidence="3" id="KW-1185">Reference proteome</keyword>
<evidence type="ECO:0000256" key="1">
    <source>
        <dbReference type="SAM" id="MobiDB-lite"/>
    </source>
</evidence>
<accession>A0A830F5J3</accession>
<reference evidence="2" key="2">
    <citation type="submission" date="2020-09" db="EMBL/GenBank/DDBJ databases">
        <authorList>
            <person name="Sun Q."/>
            <person name="Ohkuma M."/>
        </authorList>
    </citation>
    <scope>NUCLEOTIDE SEQUENCE</scope>
    <source>
        <strain evidence="2">JCM 19596</strain>
    </source>
</reference>
<organism evidence="2 3">
    <name type="scientific">Halocalculus aciditolerans</name>
    <dbReference type="NCBI Taxonomy" id="1383812"/>
    <lineage>
        <taxon>Archaea</taxon>
        <taxon>Methanobacteriati</taxon>
        <taxon>Methanobacteriota</taxon>
        <taxon>Stenosarchaea group</taxon>
        <taxon>Halobacteria</taxon>
        <taxon>Halobacteriales</taxon>
        <taxon>Halobacteriaceae</taxon>
        <taxon>Halocalculus</taxon>
    </lineage>
</organism>
<evidence type="ECO:0000313" key="3">
    <source>
        <dbReference type="Proteomes" id="UP000607197"/>
    </source>
</evidence>
<comment type="caution">
    <text evidence="2">The sequence shown here is derived from an EMBL/GenBank/DDBJ whole genome shotgun (WGS) entry which is preliminary data.</text>
</comment>